<feature type="transmembrane region" description="Helical" evidence="6">
    <location>
        <begin position="105"/>
        <end position="128"/>
    </location>
</feature>
<evidence type="ECO:0000256" key="4">
    <source>
        <dbReference type="ARBA" id="ARBA00022989"/>
    </source>
</evidence>
<comment type="caution">
    <text evidence="8">The sequence shown here is derived from an EMBL/GenBank/DDBJ whole genome shotgun (WGS) entry which is preliminary data.</text>
</comment>
<protein>
    <submittedName>
        <fullName evidence="8">Uncharacterized membrane-anchored protein YitT (DUF2179 family)</fullName>
    </submittedName>
</protein>
<dbReference type="Pfam" id="PF02588">
    <property type="entry name" value="YitT_membrane"/>
    <property type="match status" value="1"/>
</dbReference>
<keyword evidence="4 6" id="KW-1133">Transmembrane helix</keyword>
<evidence type="ECO:0000256" key="2">
    <source>
        <dbReference type="ARBA" id="ARBA00022475"/>
    </source>
</evidence>
<proteinExistence type="predicted"/>
<evidence type="ECO:0000259" key="7">
    <source>
        <dbReference type="Pfam" id="PF10035"/>
    </source>
</evidence>
<name>A0ABT9UYU2_9BACL</name>
<accession>A0ABT9UYU2</accession>
<dbReference type="RefSeq" id="WP_307148482.1">
    <property type="nucleotide sequence ID" value="NZ_JAUSTU010000001.1"/>
</dbReference>
<keyword evidence="9" id="KW-1185">Reference proteome</keyword>
<feature type="transmembrane region" description="Helical" evidence="6">
    <location>
        <begin position="53"/>
        <end position="72"/>
    </location>
</feature>
<dbReference type="Proteomes" id="UP001231362">
    <property type="component" value="Unassembled WGS sequence"/>
</dbReference>
<keyword evidence="3 6" id="KW-0812">Transmembrane</keyword>
<keyword evidence="2" id="KW-1003">Cell membrane</keyword>
<dbReference type="PIRSF" id="PIRSF006483">
    <property type="entry name" value="Membrane_protein_YitT"/>
    <property type="match status" value="1"/>
</dbReference>
<dbReference type="InterPro" id="IPR019264">
    <property type="entry name" value="DUF2179"/>
</dbReference>
<dbReference type="PANTHER" id="PTHR33545:SF5">
    <property type="entry name" value="UPF0750 MEMBRANE PROTEIN YITT"/>
    <property type="match status" value="1"/>
</dbReference>
<dbReference type="Pfam" id="PF10035">
    <property type="entry name" value="DUF2179"/>
    <property type="match status" value="1"/>
</dbReference>
<evidence type="ECO:0000313" key="9">
    <source>
        <dbReference type="Proteomes" id="UP001231362"/>
    </source>
</evidence>
<sequence>MNILLQVKKMVVVIIGALLNALAMNLFLIPANVYSSGFTGTAQLLSSIFGGNVSTGILLFLLNVPVTLLGWFKVGRTFTVYSFISVALMSLFLSIIPIYALSEDILLNAVFGGVISAIGVGITLKWGASTGGMDIIAMVLSRINGRPIGTYYFILNGVIIITAGFLFGWEKALYTLVTLYASTRVIDTIHTSHVKLTAMIVTKKGEELKKAIHSKLLRGITTIPAKGAFTNEAKEMMMIVITRYELFDLERIIKEVDPQAFTNIVKTEWIFGLFRKE</sequence>
<dbReference type="InterPro" id="IPR003740">
    <property type="entry name" value="YitT"/>
</dbReference>
<feature type="transmembrane region" description="Helical" evidence="6">
    <location>
        <begin position="149"/>
        <end position="169"/>
    </location>
</feature>
<organism evidence="8 9">
    <name type="scientific">Anoxybacillus andreesenii</name>
    <dbReference type="NCBI Taxonomy" id="1325932"/>
    <lineage>
        <taxon>Bacteria</taxon>
        <taxon>Bacillati</taxon>
        <taxon>Bacillota</taxon>
        <taxon>Bacilli</taxon>
        <taxon>Bacillales</taxon>
        <taxon>Anoxybacillaceae</taxon>
        <taxon>Anoxybacillus</taxon>
    </lineage>
</organism>
<feature type="transmembrane region" description="Helical" evidence="6">
    <location>
        <begin position="12"/>
        <end position="33"/>
    </location>
</feature>
<feature type="transmembrane region" description="Helical" evidence="6">
    <location>
        <begin position="79"/>
        <end position="99"/>
    </location>
</feature>
<reference evidence="8 9" key="1">
    <citation type="submission" date="2023-07" db="EMBL/GenBank/DDBJ databases">
        <title>Genomic Encyclopedia of Type Strains, Phase IV (KMG-IV): sequencing the most valuable type-strain genomes for metagenomic binning, comparative biology and taxonomic classification.</title>
        <authorList>
            <person name="Goeker M."/>
        </authorList>
    </citation>
    <scope>NUCLEOTIDE SEQUENCE [LARGE SCALE GENOMIC DNA]</scope>
    <source>
        <strain evidence="8 9">DSM 23948</strain>
    </source>
</reference>
<dbReference type="EMBL" id="JAUSTU010000001">
    <property type="protein sequence ID" value="MDQ0153856.1"/>
    <property type="molecule type" value="Genomic_DNA"/>
</dbReference>
<feature type="domain" description="DUF2179" evidence="7">
    <location>
        <begin position="218"/>
        <end position="272"/>
    </location>
</feature>
<keyword evidence="5 6" id="KW-0472">Membrane</keyword>
<gene>
    <name evidence="8" type="ORF">J2S07_000154</name>
</gene>
<dbReference type="InterPro" id="IPR015867">
    <property type="entry name" value="N-reg_PII/ATP_PRibTrfase_C"/>
</dbReference>
<dbReference type="PANTHER" id="PTHR33545">
    <property type="entry name" value="UPF0750 MEMBRANE PROTEIN YITT-RELATED"/>
    <property type="match status" value="1"/>
</dbReference>
<evidence type="ECO:0000313" key="8">
    <source>
        <dbReference type="EMBL" id="MDQ0153856.1"/>
    </source>
</evidence>
<evidence type="ECO:0000256" key="3">
    <source>
        <dbReference type="ARBA" id="ARBA00022692"/>
    </source>
</evidence>
<dbReference type="Gene3D" id="3.30.70.120">
    <property type="match status" value="1"/>
</dbReference>
<evidence type="ECO:0000256" key="6">
    <source>
        <dbReference type="SAM" id="Phobius"/>
    </source>
</evidence>
<dbReference type="InterPro" id="IPR051461">
    <property type="entry name" value="UPF0750_membrane"/>
</dbReference>
<dbReference type="CDD" id="cd16380">
    <property type="entry name" value="YitT_C"/>
    <property type="match status" value="1"/>
</dbReference>
<comment type="subcellular location">
    <subcellularLocation>
        <location evidence="1">Cell membrane</location>
        <topology evidence="1">Multi-pass membrane protein</topology>
    </subcellularLocation>
</comment>
<evidence type="ECO:0000256" key="1">
    <source>
        <dbReference type="ARBA" id="ARBA00004651"/>
    </source>
</evidence>
<evidence type="ECO:0000256" key="5">
    <source>
        <dbReference type="ARBA" id="ARBA00023136"/>
    </source>
</evidence>